<feature type="domain" description="RNA ligase" evidence="1">
    <location>
        <begin position="158"/>
        <end position="344"/>
    </location>
</feature>
<dbReference type="Pfam" id="PF21189">
    <property type="entry name" value="PHA02142"/>
    <property type="match status" value="1"/>
</dbReference>
<dbReference type="Gene3D" id="2.40.50.140">
    <property type="entry name" value="Nucleic acid-binding proteins"/>
    <property type="match status" value="1"/>
</dbReference>
<dbReference type="InterPro" id="IPR012646">
    <property type="entry name" value="RNA_ligase_DRB0094"/>
</dbReference>
<sequence length="358" mass="38204">MSTLRVTAEELTIHEHPNADALELAQVGLYRAVVAKGSYRTGDLAVYIPEQAVLPMELVAELGLTGKLAGSAANRVKAIRLRGELSQGIVCRPTALAGVDLAKARADGSDFAAELGIVKWVPPVPVSMSGDVEPAPELLPWIDIENLKRYPAAFTDGEPVAVTEKVHGTACCVTYHAEGGRLQVTSKGLGAQRLALMEDPKNVYWRAVRGHDVARVAAELAGELGASRVGVYGEVYGAGVQDLGYGADSRRGEPGYAVFDVAVEAGGHLRWLDPEELTGMLDGRLPLVPTLYRGPYEARAVMELAEGRETLSGRAAHIREGVVVRPLRDRYSAELGGRAVAKVVGAAYLTRRGGTEYE</sequence>
<reference evidence="2" key="1">
    <citation type="submission" date="2022-06" db="EMBL/GenBank/DDBJ databases">
        <title>Complete genome sequence of Streptomyces nigrescens HEK616.</title>
        <authorList>
            <person name="Asamizu S."/>
            <person name="Onaka H."/>
        </authorList>
    </citation>
    <scope>NUCLEOTIDE SEQUENCE</scope>
    <source>
        <strain evidence="2">HEK616</strain>
    </source>
</reference>
<name>A0ABM7ZQ01_STRNI</name>
<dbReference type="GO" id="GO:0016874">
    <property type="term" value="F:ligase activity"/>
    <property type="evidence" value="ECO:0007669"/>
    <property type="project" value="UniProtKB-KW"/>
</dbReference>
<gene>
    <name evidence="2" type="ORF">HEK616_15290</name>
</gene>
<proteinExistence type="predicted"/>
<dbReference type="Pfam" id="PF09414">
    <property type="entry name" value="RNA_ligase"/>
    <property type="match status" value="1"/>
</dbReference>
<dbReference type="Proteomes" id="UP001059597">
    <property type="component" value="Chromosome"/>
</dbReference>
<dbReference type="NCBIfam" id="TIGR02306">
    <property type="entry name" value="RNA_lig_DRB0094"/>
    <property type="match status" value="1"/>
</dbReference>
<dbReference type="EMBL" id="AP026073">
    <property type="protein sequence ID" value="BDM68042.1"/>
    <property type="molecule type" value="Genomic_DNA"/>
</dbReference>
<dbReference type="InterPro" id="IPR021122">
    <property type="entry name" value="RNA_ligase_dom_REL/Rnl2"/>
</dbReference>
<accession>A0ABM7ZQ01</accession>
<evidence type="ECO:0000313" key="3">
    <source>
        <dbReference type="Proteomes" id="UP001059597"/>
    </source>
</evidence>
<organism evidence="2 3">
    <name type="scientific">Streptomyces nigrescens</name>
    <dbReference type="NCBI Taxonomy" id="1920"/>
    <lineage>
        <taxon>Bacteria</taxon>
        <taxon>Bacillati</taxon>
        <taxon>Actinomycetota</taxon>
        <taxon>Actinomycetes</taxon>
        <taxon>Kitasatosporales</taxon>
        <taxon>Streptomycetaceae</taxon>
        <taxon>Streptomyces</taxon>
    </lineage>
</organism>
<evidence type="ECO:0000259" key="1">
    <source>
        <dbReference type="Pfam" id="PF09414"/>
    </source>
</evidence>
<dbReference type="SUPFAM" id="SSF56091">
    <property type="entry name" value="DNA ligase/mRNA capping enzyme, catalytic domain"/>
    <property type="match status" value="1"/>
</dbReference>
<protein>
    <submittedName>
        <fullName evidence="2">RNA ligase</fullName>
    </submittedName>
</protein>
<keyword evidence="3" id="KW-1185">Reference proteome</keyword>
<dbReference type="Gene3D" id="3.30.470.30">
    <property type="entry name" value="DNA ligase/mRNA capping enzyme"/>
    <property type="match status" value="1"/>
</dbReference>
<dbReference type="InterPro" id="IPR012340">
    <property type="entry name" value="NA-bd_OB-fold"/>
</dbReference>
<dbReference type="RefSeq" id="WP_261952107.1">
    <property type="nucleotide sequence ID" value="NZ_AP026073.1"/>
</dbReference>
<keyword evidence="2" id="KW-0436">Ligase</keyword>
<evidence type="ECO:0000313" key="2">
    <source>
        <dbReference type="EMBL" id="BDM68042.1"/>
    </source>
</evidence>